<protein>
    <submittedName>
        <fullName evidence="1">Uncharacterized protein</fullName>
    </submittedName>
</protein>
<evidence type="ECO:0000313" key="1">
    <source>
        <dbReference type="EMBL" id="DAE31132.1"/>
    </source>
</evidence>
<proteinExistence type="predicted"/>
<dbReference type="EMBL" id="BK059105">
    <property type="protein sequence ID" value="DAE31132.1"/>
    <property type="molecule type" value="Genomic_DNA"/>
</dbReference>
<reference evidence="1" key="1">
    <citation type="journal article" date="2021" name="Proc. Natl. Acad. Sci. U.S.A.">
        <title>A Catalog of Tens of Thousands of Viruses from Human Metagenomes Reveals Hidden Associations with Chronic Diseases.</title>
        <authorList>
            <person name="Tisza M.J."/>
            <person name="Buck C.B."/>
        </authorList>
    </citation>
    <scope>NUCLEOTIDE SEQUENCE</scope>
    <source>
        <strain evidence="1">CtML55</strain>
    </source>
</reference>
<sequence length="39" mass="4573">MKKVINVVKKAAKWYFEQSSKNYTWLVSGTIPPPYRGQE</sequence>
<organism evidence="1">
    <name type="scientific">virus sp. ctML55</name>
    <dbReference type="NCBI Taxonomy" id="2827627"/>
    <lineage>
        <taxon>Viruses</taxon>
    </lineage>
</organism>
<accession>A0A8S5RJH6</accession>
<name>A0A8S5RJH6_9VIRU</name>